<evidence type="ECO:0000313" key="3">
    <source>
        <dbReference type="Proteomes" id="UP000244929"/>
    </source>
</evidence>
<keyword evidence="3" id="KW-1185">Reference proteome</keyword>
<evidence type="ECO:0008006" key="4">
    <source>
        <dbReference type="Google" id="ProtNLM"/>
    </source>
</evidence>
<keyword evidence="1" id="KW-0732">Signal</keyword>
<gene>
    <name evidence="2" type="ORF">HYN59_13470</name>
</gene>
<dbReference type="OrthoDB" id="1014491at2"/>
<dbReference type="KEGG" id="falb:HYN59_13470"/>
<dbReference type="Pfam" id="PF13557">
    <property type="entry name" value="Phenol_MetA_deg"/>
    <property type="match status" value="1"/>
</dbReference>
<feature type="chain" id="PRO_5015585205" description="Transporter" evidence="1">
    <location>
        <begin position="22"/>
        <end position="250"/>
    </location>
</feature>
<evidence type="ECO:0000313" key="2">
    <source>
        <dbReference type="EMBL" id="AWH86059.1"/>
    </source>
</evidence>
<accession>A0A2S1R0H8</accession>
<protein>
    <recommendedName>
        <fullName evidence="4">Transporter</fullName>
    </recommendedName>
</protein>
<proteinExistence type="predicted"/>
<evidence type="ECO:0000256" key="1">
    <source>
        <dbReference type="SAM" id="SignalP"/>
    </source>
</evidence>
<dbReference type="Proteomes" id="UP000244929">
    <property type="component" value="Chromosome"/>
</dbReference>
<name>A0A2S1R0H8_9FLAO</name>
<dbReference type="RefSeq" id="WP_108778761.1">
    <property type="nucleotide sequence ID" value="NZ_CP029186.1"/>
</dbReference>
<sequence>MLIKRFIPLLLLSFFSPDISAQDEIETDRPDHTETASIVPAGRFQSESGFQLTKTDKDAKEFFLPQTLWKFGLNDRVELRLITELTYNKYKDSIDTGLSPVTVGFKVNLFKEKGLLPETSFIAHLVLPKVASKDLKANLLAPELLFLFDNELSDKASLGYNIGVKWDGESPDPIYAYTFAPDFKLNDKCKVFVESYGYLPEHQHPEHWVDGGFIWLVTSNLQLDIAGSYELTSNAHFHQYFETVGISFRI</sequence>
<dbReference type="EMBL" id="CP029186">
    <property type="protein sequence ID" value="AWH86059.1"/>
    <property type="molecule type" value="Genomic_DNA"/>
</dbReference>
<dbReference type="InterPro" id="IPR025737">
    <property type="entry name" value="FApF"/>
</dbReference>
<feature type="signal peptide" evidence="1">
    <location>
        <begin position="1"/>
        <end position="21"/>
    </location>
</feature>
<organism evidence="2 3">
    <name type="scientific">Flavobacterium album</name>
    <dbReference type="NCBI Taxonomy" id="2175091"/>
    <lineage>
        <taxon>Bacteria</taxon>
        <taxon>Pseudomonadati</taxon>
        <taxon>Bacteroidota</taxon>
        <taxon>Flavobacteriia</taxon>
        <taxon>Flavobacteriales</taxon>
        <taxon>Flavobacteriaceae</taxon>
        <taxon>Flavobacterium</taxon>
    </lineage>
</organism>
<reference evidence="2 3" key="1">
    <citation type="submission" date="2018-04" db="EMBL/GenBank/DDBJ databases">
        <title>Genome sequencing of Flavobacterium sp. HYN0059.</title>
        <authorList>
            <person name="Yi H."/>
            <person name="Baek C."/>
        </authorList>
    </citation>
    <scope>NUCLEOTIDE SEQUENCE [LARGE SCALE GENOMIC DNA]</scope>
    <source>
        <strain evidence="2 3">HYN0059</strain>
    </source>
</reference>
<dbReference type="AlphaFoldDB" id="A0A2S1R0H8"/>